<dbReference type="EMBL" id="CM017872">
    <property type="protein sequence ID" value="KAG1327151.1"/>
    <property type="molecule type" value="Genomic_DNA"/>
</dbReference>
<keyword evidence="3" id="KW-1185">Reference proteome</keyword>
<protein>
    <submittedName>
        <fullName evidence="2">Uncharacterized protein</fullName>
    </submittedName>
</protein>
<name>A0A8K0HV41_COCNU</name>
<reference evidence="2" key="1">
    <citation type="journal article" date="2017" name="Gigascience">
        <title>The genome draft of coconut (Cocos nucifera).</title>
        <authorList>
            <person name="Xiao Y."/>
            <person name="Xu P."/>
            <person name="Fan H."/>
            <person name="Baudouin L."/>
            <person name="Xia W."/>
            <person name="Bocs S."/>
            <person name="Xu J."/>
            <person name="Li Q."/>
            <person name="Guo A."/>
            <person name="Zhou L."/>
            <person name="Li J."/>
            <person name="Wu Y."/>
            <person name="Ma Z."/>
            <person name="Armero A."/>
            <person name="Issali A.E."/>
            <person name="Liu N."/>
            <person name="Peng M."/>
            <person name="Yang Y."/>
        </authorList>
    </citation>
    <scope>NUCLEOTIDE SEQUENCE</scope>
    <source>
        <tissue evidence="2">Spear leaf of Hainan Tall coconut</tissue>
    </source>
</reference>
<evidence type="ECO:0000313" key="2">
    <source>
        <dbReference type="EMBL" id="KAG1327151.1"/>
    </source>
</evidence>
<organism evidence="2 3">
    <name type="scientific">Cocos nucifera</name>
    <name type="common">Coconut palm</name>
    <dbReference type="NCBI Taxonomy" id="13894"/>
    <lineage>
        <taxon>Eukaryota</taxon>
        <taxon>Viridiplantae</taxon>
        <taxon>Streptophyta</taxon>
        <taxon>Embryophyta</taxon>
        <taxon>Tracheophyta</taxon>
        <taxon>Spermatophyta</taxon>
        <taxon>Magnoliopsida</taxon>
        <taxon>Liliopsida</taxon>
        <taxon>Arecaceae</taxon>
        <taxon>Arecoideae</taxon>
        <taxon>Cocoseae</taxon>
        <taxon>Attaleinae</taxon>
        <taxon>Cocos</taxon>
    </lineage>
</organism>
<dbReference type="OrthoDB" id="665248at2759"/>
<sequence length="68" mass="7041">MNASKGTATAISATKTPPDAGAKETKTVQTVDYRSSAGQGQQEKRAVEVVHEIPAKGSDDPTIAAKQD</sequence>
<feature type="compositionally biased region" description="Polar residues" evidence="1">
    <location>
        <begin position="27"/>
        <end position="41"/>
    </location>
</feature>
<reference evidence="2" key="2">
    <citation type="submission" date="2019-07" db="EMBL/GenBank/DDBJ databases">
        <authorList>
            <person name="Yang Y."/>
            <person name="Bocs S."/>
            <person name="Baudouin L."/>
        </authorList>
    </citation>
    <scope>NUCLEOTIDE SEQUENCE</scope>
    <source>
        <tissue evidence="2">Spear leaf of Hainan Tall coconut</tissue>
    </source>
</reference>
<accession>A0A8K0HV41</accession>
<proteinExistence type="predicted"/>
<evidence type="ECO:0000256" key="1">
    <source>
        <dbReference type="SAM" id="MobiDB-lite"/>
    </source>
</evidence>
<gene>
    <name evidence="2" type="ORF">COCNU_01G010850</name>
</gene>
<dbReference type="AlphaFoldDB" id="A0A8K0HV41"/>
<feature type="compositionally biased region" description="Polar residues" evidence="1">
    <location>
        <begin position="1"/>
        <end position="15"/>
    </location>
</feature>
<feature type="region of interest" description="Disordered" evidence="1">
    <location>
        <begin position="1"/>
        <end position="47"/>
    </location>
</feature>
<comment type="caution">
    <text evidence="2">The sequence shown here is derived from an EMBL/GenBank/DDBJ whole genome shotgun (WGS) entry which is preliminary data.</text>
</comment>
<evidence type="ECO:0000313" key="3">
    <source>
        <dbReference type="Proteomes" id="UP000797356"/>
    </source>
</evidence>
<dbReference type="Proteomes" id="UP000797356">
    <property type="component" value="Chromosome 1"/>
</dbReference>